<keyword evidence="5" id="KW-1185">Reference proteome</keyword>
<dbReference type="InterPro" id="IPR054708">
    <property type="entry name" value="MTPAP-like_central"/>
</dbReference>
<dbReference type="InterPro" id="IPR058920">
    <property type="entry name" value="PAP-OAS1-bd-rel"/>
</dbReference>
<dbReference type="PANTHER" id="PTHR45979:SF2">
    <property type="entry name" value="PAP_OAS1 SUBSTRATE-BINDING DOMAIN SUPERFAMILY"/>
    <property type="match status" value="1"/>
</dbReference>
<dbReference type="PANTHER" id="PTHR45979">
    <property type="entry name" value="PAP/OAS1 SUBSTRATE-BINDING DOMAIN SUPERFAMILY"/>
    <property type="match status" value="1"/>
</dbReference>
<dbReference type="Gene3D" id="1.10.1410.10">
    <property type="match status" value="1"/>
</dbReference>
<name>A0AAV7EB28_ARIFI</name>
<feature type="region of interest" description="Disordered" evidence="1">
    <location>
        <begin position="757"/>
        <end position="845"/>
    </location>
</feature>
<dbReference type="InterPro" id="IPR058921">
    <property type="entry name" value="PAP/OAS1-rel"/>
</dbReference>
<evidence type="ECO:0000259" key="2">
    <source>
        <dbReference type="Pfam" id="PF22600"/>
    </source>
</evidence>
<dbReference type="CDD" id="cd05402">
    <property type="entry name" value="NT_PAP_TUTase"/>
    <property type="match status" value="1"/>
</dbReference>
<feature type="compositionally biased region" description="Polar residues" evidence="1">
    <location>
        <begin position="775"/>
        <end position="810"/>
    </location>
</feature>
<comment type="caution">
    <text evidence="4">The sequence shown here is derived from an EMBL/GenBank/DDBJ whole genome shotgun (WGS) entry which is preliminary data.</text>
</comment>
<dbReference type="AlphaFoldDB" id="A0AAV7EB28"/>
<gene>
    <name evidence="4" type="ORF">H6P81_016819</name>
</gene>
<feature type="compositionally biased region" description="Basic and acidic residues" evidence="1">
    <location>
        <begin position="916"/>
        <end position="931"/>
    </location>
</feature>
<dbReference type="InterPro" id="IPR043519">
    <property type="entry name" value="NT_sf"/>
</dbReference>
<reference evidence="4 5" key="1">
    <citation type="submission" date="2021-07" db="EMBL/GenBank/DDBJ databases">
        <title>The Aristolochia fimbriata genome: insights into angiosperm evolution, floral development and chemical biosynthesis.</title>
        <authorList>
            <person name="Jiao Y."/>
        </authorList>
    </citation>
    <scope>NUCLEOTIDE SEQUENCE [LARGE SCALE GENOMIC DNA]</scope>
    <source>
        <strain evidence="4">IBCAS-2021</strain>
        <tissue evidence="4">Leaf</tissue>
    </source>
</reference>
<feature type="compositionally biased region" description="Low complexity" evidence="1">
    <location>
        <begin position="18"/>
        <end position="32"/>
    </location>
</feature>
<feature type="compositionally biased region" description="Pro residues" evidence="1">
    <location>
        <begin position="819"/>
        <end position="829"/>
    </location>
</feature>
<dbReference type="Pfam" id="PF26180">
    <property type="entry name" value="PAP-OAS1"/>
    <property type="match status" value="1"/>
</dbReference>
<organism evidence="4 5">
    <name type="scientific">Aristolochia fimbriata</name>
    <name type="common">White veined hardy Dutchman's pipe vine</name>
    <dbReference type="NCBI Taxonomy" id="158543"/>
    <lineage>
        <taxon>Eukaryota</taxon>
        <taxon>Viridiplantae</taxon>
        <taxon>Streptophyta</taxon>
        <taxon>Embryophyta</taxon>
        <taxon>Tracheophyta</taxon>
        <taxon>Spermatophyta</taxon>
        <taxon>Magnoliopsida</taxon>
        <taxon>Magnoliidae</taxon>
        <taxon>Piperales</taxon>
        <taxon>Aristolochiaceae</taxon>
        <taxon>Aristolochia</taxon>
    </lineage>
</organism>
<dbReference type="Gene3D" id="3.30.460.10">
    <property type="entry name" value="Beta Polymerase, domain 2"/>
    <property type="match status" value="1"/>
</dbReference>
<accession>A0AAV7EB28</accession>
<evidence type="ECO:0000259" key="3">
    <source>
        <dbReference type="Pfam" id="PF26180"/>
    </source>
</evidence>
<dbReference type="SUPFAM" id="SSF81301">
    <property type="entry name" value="Nucleotidyltransferase"/>
    <property type="match status" value="1"/>
</dbReference>
<dbReference type="SUPFAM" id="SSF81631">
    <property type="entry name" value="PAP/OAS1 substrate-binding domain"/>
    <property type="match status" value="1"/>
</dbReference>
<sequence>MGDLQVWAPQPSGFLNGPSSSRLLTSPSSSSSNPPPLSIASECLQRGEETTCEIIYRIQPTVVSEQRRRDVVEYIQRLIRGWVGCEVFPFGSVPLKTYLPDGDIDLTTVSCLNIEEALANEVRAVLEGEEQNPDSEFEVKDVQYIHAEVKLVKCLVQNIVIDISFNQLGGLCTLCFLEQVDHVIGKNHLFKRSIILIKAWCYYESRILGAHHGLISTYALETLVLYIFHLFHSSLNGPLAVLYRFLDYFCKFDWDKYCISLHGPVAISSLPEIVAETPETDGGEVLLSKEFLKSCIERFSTPRVVEANVRGFPQKYLNIIDPMKENNNLGRSVSKGNFYRIRSAFAYGARKLGRILLLPPESIGDELKKFFQNTLERHGSGQRPDVNDHISAMPYCASGIGSISFKSADEEKPIEEKNEKVVLDFPSIDSSATTRESKADYKRALIEDTKSMKISVTEKKNGVGNDIQSGTKYGGYQAAVQFSSSKEVGSVSGSRLAGDAQDLATTRLLGFRTTNESCKSSSLLGSAEACSSSVPKVHHAPHMYFSGQFAEDGKTLEKKHLFAGENHDWSKVKKSSVLATAYSPVVHSIEEEADWQGLNTSVSRSTTKGFTFWRQNADPSKELHGGKPFLFSGNSSTAFGSDIKGRSENSEGLAGLSDLSGDFDSHLKCLIYGNYCHEYIYPNAPLSPSGYQSKSWDLSREHARRSAALKRGTFPHASLNGVVPGPQFPPSYAYYPVTPPLISGAFNMEDFPKTRGTGTYFPITNHRLYRERNSPSRGGRNTTQGPPSANHNQFPRSRNNGRSATQTDSLVSPEKGSHEPPPPPPPPQLQLPAFGVAGRGKTSPVEFIPANRSLGKGVSHSNGFTIPPERLEFGTFGPVKIGGHLSEQVRLADSGPVKYSHGPGSLSTTTMPRPELVMKEERVSQAYHLKDEEDFPPLSV</sequence>
<evidence type="ECO:0000256" key="1">
    <source>
        <dbReference type="SAM" id="MobiDB-lite"/>
    </source>
</evidence>
<feature type="domain" description="PAP/OAS1 substrate-binding-related" evidence="3">
    <location>
        <begin position="184"/>
        <end position="375"/>
    </location>
</feature>
<feature type="region of interest" description="Disordered" evidence="1">
    <location>
        <begin position="11"/>
        <end position="39"/>
    </location>
</feature>
<proteinExistence type="predicted"/>
<dbReference type="EMBL" id="JAINDJ010000006">
    <property type="protein sequence ID" value="KAG9445479.1"/>
    <property type="molecule type" value="Genomic_DNA"/>
</dbReference>
<dbReference type="Pfam" id="PF22600">
    <property type="entry name" value="MTPAP-like_central"/>
    <property type="match status" value="1"/>
</dbReference>
<protein>
    <submittedName>
        <fullName evidence="4">Uncharacterized protein</fullName>
    </submittedName>
</protein>
<evidence type="ECO:0000313" key="4">
    <source>
        <dbReference type="EMBL" id="KAG9445479.1"/>
    </source>
</evidence>
<evidence type="ECO:0000313" key="5">
    <source>
        <dbReference type="Proteomes" id="UP000825729"/>
    </source>
</evidence>
<dbReference type="Proteomes" id="UP000825729">
    <property type="component" value="Unassembled WGS sequence"/>
</dbReference>
<feature type="domain" description="Poly(A) RNA polymerase mitochondrial-like central palm" evidence="2">
    <location>
        <begin position="54"/>
        <end position="171"/>
    </location>
</feature>
<feature type="region of interest" description="Disordered" evidence="1">
    <location>
        <begin position="894"/>
        <end position="940"/>
    </location>
</feature>